<dbReference type="EMBL" id="ML978066">
    <property type="protein sequence ID" value="KAF2021332.1"/>
    <property type="molecule type" value="Genomic_DNA"/>
</dbReference>
<evidence type="ECO:0000313" key="1">
    <source>
        <dbReference type="EMBL" id="KAF2021332.1"/>
    </source>
</evidence>
<sequence length="104" mass="12523">MVPLQFAAEYPRFLTHEPVQICPGFTAFDWERRDTDVMKRDRFYYLDCVREIACLEGGIARDYYELLARPDECRRYWWFRAVCQADIHRAMCACDWNPVEEDIS</sequence>
<organism evidence="1 2">
    <name type="scientific">Aaosphaeria arxii CBS 175.79</name>
    <dbReference type="NCBI Taxonomy" id="1450172"/>
    <lineage>
        <taxon>Eukaryota</taxon>
        <taxon>Fungi</taxon>
        <taxon>Dikarya</taxon>
        <taxon>Ascomycota</taxon>
        <taxon>Pezizomycotina</taxon>
        <taxon>Dothideomycetes</taxon>
        <taxon>Pleosporomycetidae</taxon>
        <taxon>Pleosporales</taxon>
        <taxon>Pleosporales incertae sedis</taxon>
        <taxon>Aaosphaeria</taxon>
    </lineage>
</organism>
<protein>
    <submittedName>
        <fullName evidence="1">Uncharacterized protein</fullName>
    </submittedName>
</protein>
<gene>
    <name evidence="1" type="ORF">BU24DRAFT_19415</name>
</gene>
<dbReference type="AlphaFoldDB" id="A0A6A5Y6Z5"/>
<name>A0A6A5Y6Z5_9PLEO</name>
<dbReference type="OrthoDB" id="5598852at2759"/>
<proteinExistence type="predicted"/>
<dbReference type="Proteomes" id="UP000799778">
    <property type="component" value="Unassembled WGS sequence"/>
</dbReference>
<reference evidence="1" key="1">
    <citation type="journal article" date="2020" name="Stud. Mycol.">
        <title>101 Dothideomycetes genomes: a test case for predicting lifestyles and emergence of pathogens.</title>
        <authorList>
            <person name="Haridas S."/>
            <person name="Albert R."/>
            <person name="Binder M."/>
            <person name="Bloem J."/>
            <person name="Labutti K."/>
            <person name="Salamov A."/>
            <person name="Andreopoulos B."/>
            <person name="Baker S."/>
            <person name="Barry K."/>
            <person name="Bills G."/>
            <person name="Bluhm B."/>
            <person name="Cannon C."/>
            <person name="Castanera R."/>
            <person name="Culley D."/>
            <person name="Daum C."/>
            <person name="Ezra D."/>
            <person name="Gonzalez J."/>
            <person name="Henrissat B."/>
            <person name="Kuo A."/>
            <person name="Liang C."/>
            <person name="Lipzen A."/>
            <person name="Lutzoni F."/>
            <person name="Magnuson J."/>
            <person name="Mondo S."/>
            <person name="Nolan M."/>
            <person name="Ohm R."/>
            <person name="Pangilinan J."/>
            <person name="Park H.-J."/>
            <person name="Ramirez L."/>
            <person name="Alfaro M."/>
            <person name="Sun H."/>
            <person name="Tritt A."/>
            <person name="Yoshinaga Y."/>
            <person name="Zwiers L.-H."/>
            <person name="Turgeon B."/>
            <person name="Goodwin S."/>
            <person name="Spatafora J."/>
            <person name="Crous P."/>
            <person name="Grigoriev I."/>
        </authorList>
    </citation>
    <scope>NUCLEOTIDE SEQUENCE</scope>
    <source>
        <strain evidence="1">CBS 175.79</strain>
    </source>
</reference>
<evidence type="ECO:0000313" key="2">
    <source>
        <dbReference type="Proteomes" id="UP000799778"/>
    </source>
</evidence>
<dbReference type="RefSeq" id="XP_033389671.1">
    <property type="nucleotide sequence ID" value="XM_033521736.1"/>
</dbReference>
<keyword evidence="2" id="KW-1185">Reference proteome</keyword>
<dbReference type="GeneID" id="54279133"/>
<accession>A0A6A5Y6Z5</accession>